<evidence type="ECO:0000256" key="2">
    <source>
        <dbReference type="ARBA" id="ARBA00022527"/>
    </source>
</evidence>
<dbReference type="InterPro" id="IPR011009">
    <property type="entry name" value="Kinase-like_dom_sf"/>
</dbReference>
<dbReference type="EC" id="2.7.11.1" evidence="10"/>
<dbReference type="InterPro" id="IPR017441">
    <property type="entry name" value="Protein_kinase_ATP_BS"/>
</dbReference>
<dbReference type="GO" id="GO:2000786">
    <property type="term" value="P:positive regulation of autophagosome assembly"/>
    <property type="evidence" value="ECO:0007669"/>
    <property type="project" value="EnsemblMetazoa"/>
</dbReference>
<dbReference type="InterPro" id="IPR000961">
    <property type="entry name" value="AGC-kinase_C"/>
</dbReference>
<dbReference type="GO" id="GO:0007165">
    <property type="term" value="P:signal transduction"/>
    <property type="evidence" value="ECO:0007669"/>
    <property type="project" value="InterPro"/>
</dbReference>
<evidence type="ECO:0000256" key="1">
    <source>
        <dbReference type="ARBA" id="ARBA00009804"/>
    </source>
</evidence>
<evidence type="ECO:0000256" key="4">
    <source>
        <dbReference type="ARBA" id="ARBA00022679"/>
    </source>
</evidence>
<feature type="region of interest" description="Disordered" evidence="14">
    <location>
        <begin position="431"/>
        <end position="544"/>
    </location>
</feature>
<dbReference type="PROSITE" id="PS00107">
    <property type="entry name" value="PROTEIN_KINASE_ATP"/>
    <property type="match status" value="1"/>
</dbReference>
<evidence type="ECO:0000256" key="6">
    <source>
        <dbReference type="ARBA" id="ARBA00022777"/>
    </source>
</evidence>
<dbReference type="Pfam" id="PF00069">
    <property type="entry name" value="Pkinase"/>
    <property type="match status" value="1"/>
</dbReference>
<evidence type="ECO:0000256" key="12">
    <source>
        <dbReference type="PIRSR" id="PIRSR000605-51"/>
    </source>
</evidence>
<dbReference type="RefSeq" id="XP_003104171.2">
    <property type="nucleotide sequence ID" value="XM_003104123.2"/>
</dbReference>
<dbReference type="AlphaFoldDB" id="A0A6A5H2G0"/>
<dbReference type="InterPro" id="IPR008271">
    <property type="entry name" value="Ser/Thr_kinase_AS"/>
</dbReference>
<name>A0A6A5H2G0_CAERE</name>
<accession>A0A6A5H2G0</accession>
<dbReference type="Proteomes" id="UP000483820">
    <property type="component" value="Chromosome III"/>
</dbReference>
<dbReference type="CDD" id="cd05584">
    <property type="entry name" value="STKc_p70S6K"/>
    <property type="match status" value="1"/>
</dbReference>
<dbReference type="Gene3D" id="3.30.200.20">
    <property type="entry name" value="Phosphorylase Kinase, domain 1"/>
    <property type="match status" value="1"/>
</dbReference>
<feature type="active site" description="Proton acceptor" evidence="11">
    <location>
        <position position="210"/>
    </location>
</feature>
<keyword evidence="4 10" id="KW-0808">Transferase</keyword>
<dbReference type="GO" id="GO:0008340">
    <property type="term" value="P:determination of adult lifespan"/>
    <property type="evidence" value="ECO:0007669"/>
    <property type="project" value="EnsemblMetazoa"/>
</dbReference>
<organism evidence="17 18">
    <name type="scientific">Caenorhabditis remanei</name>
    <name type="common">Caenorhabditis vulgaris</name>
    <dbReference type="NCBI Taxonomy" id="31234"/>
    <lineage>
        <taxon>Eukaryota</taxon>
        <taxon>Metazoa</taxon>
        <taxon>Ecdysozoa</taxon>
        <taxon>Nematoda</taxon>
        <taxon>Chromadorea</taxon>
        <taxon>Rhabditida</taxon>
        <taxon>Rhabditina</taxon>
        <taxon>Rhabditomorpha</taxon>
        <taxon>Rhabditoidea</taxon>
        <taxon>Rhabditidae</taxon>
        <taxon>Peloderinae</taxon>
        <taxon>Caenorhabditis</taxon>
    </lineage>
</organism>
<dbReference type="Gene3D" id="1.10.510.10">
    <property type="entry name" value="Transferase(Phosphotransferase) domain 1"/>
    <property type="match status" value="1"/>
</dbReference>
<evidence type="ECO:0000256" key="5">
    <source>
        <dbReference type="ARBA" id="ARBA00022741"/>
    </source>
</evidence>
<dbReference type="InterPro" id="IPR000719">
    <property type="entry name" value="Prot_kinase_dom"/>
</dbReference>
<dbReference type="FunFam" id="1.10.510.10:FF:000092">
    <property type="entry name" value="Ribosomal protein S6 kinase"/>
    <property type="match status" value="1"/>
</dbReference>
<feature type="compositionally biased region" description="Polar residues" evidence="14">
    <location>
        <begin position="478"/>
        <end position="489"/>
    </location>
</feature>
<dbReference type="Pfam" id="PF00433">
    <property type="entry name" value="Pkinase_C"/>
    <property type="match status" value="1"/>
</dbReference>
<dbReference type="SMART" id="SM00133">
    <property type="entry name" value="S_TK_X"/>
    <property type="match status" value="1"/>
</dbReference>
<evidence type="ECO:0000259" key="15">
    <source>
        <dbReference type="PROSITE" id="PS50011"/>
    </source>
</evidence>
<keyword evidence="6 10" id="KW-0418">Kinase</keyword>
<dbReference type="GO" id="GO:0005524">
    <property type="term" value="F:ATP binding"/>
    <property type="evidence" value="ECO:0007669"/>
    <property type="project" value="UniProtKB-UniRule"/>
</dbReference>
<keyword evidence="2 10" id="KW-0723">Serine/threonine-protein kinase</keyword>
<protein>
    <recommendedName>
        <fullName evidence="10">Ribosomal protein S6 kinase</fullName>
        <ecNumber evidence="10">2.7.11.1</ecNumber>
    </recommendedName>
</protein>
<evidence type="ECO:0000313" key="18">
    <source>
        <dbReference type="Proteomes" id="UP000483820"/>
    </source>
</evidence>
<feature type="domain" description="AGC-kinase C-terminal" evidence="16">
    <location>
        <begin position="345"/>
        <end position="415"/>
    </location>
</feature>
<dbReference type="SUPFAM" id="SSF56112">
    <property type="entry name" value="Protein kinase-like (PK-like)"/>
    <property type="match status" value="1"/>
</dbReference>
<evidence type="ECO:0000256" key="10">
    <source>
        <dbReference type="PIRNR" id="PIRNR000605"/>
    </source>
</evidence>
<comment type="caution">
    <text evidence="17">The sequence shown here is derived from an EMBL/GenBank/DDBJ whole genome shotgun (WGS) entry which is preliminary data.</text>
</comment>
<keyword evidence="5 10" id="KW-0547">Nucleotide-binding</keyword>
<dbReference type="GeneID" id="9802618"/>
<sequence>MADVFEFELDGHEAQPSPQRHAYHYENHSEIMEDDHMYSNVADGQISAPPPSSSYMEDPMMESIQLCASAINPPNVRVGPEDFQLLKVLGKGGYGKVFQVRKTTGSDSGKIFAMKVLQKATIVRNQKDTAHTKAERNILEAVKSPFICDLLYAFQTGGKLYLILEYLSGGELFMHLEREGMFMENVARFYLSEIVVSLEHLHQQGIIYRDLKPENILLDGYGHVKLTDFGLCKEEIEGDQKTHTFCGTIEYMAPEILMRCGHGKAVDWWSLGALMFDMLTGGPPFTAENRRKTIDKILKGRLTLPAYLSNEARDLIKKLLKRHVDTRLGAGVSDAEEIKAHPFFKQTDWNLVYARKLEAPFKPEIENEEDVSLFDTRFTKMTPVDSPCETNFSLNGDNPFVGFTYVAPSVLEMMNKHGHGISVAHLASSMSRGAGIPHKSPKKPGDPETAHIQHGGQSDLFGHGSSHESQLFFGGLPASNNSSNQQQRPEFTPFGGFSEDDAMDTSTPRASESRETTGNGGNGMRPTTIGSTASTPIPLPKRVM</sequence>
<feature type="binding site" evidence="12">
    <location>
        <begin position="89"/>
        <end position="97"/>
    </location>
    <ligand>
        <name>ATP</name>
        <dbReference type="ChEBI" id="CHEBI:30616"/>
    </ligand>
</feature>
<evidence type="ECO:0000256" key="7">
    <source>
        <dbReference type="ARBA" id="ARBA00022840"/>
    </source>
</evidence>
<reference evidence="17 18" key="1">
    <citation type="submission" date="2019-12" db="EMBL/GenBank/DDBJ databases">
        <title>Chromosome-level assembly of the Caenorhabditis remanei genome.</title>
        <authorList>
            <person name="Teterina A.A."/>
            <person name="Willis J.H."/>
            <person name="Phillips P.C."/>
        </authorList>
    </citation>
    <scope>NUCLEOTIDE SEQUENCE [LARGE SCALE GENOMIC DNA]</scope>
    <source>
        <strain evidence="17 18">PX506</strain>
        <tissue evidence="17">Whole organism</tissue>
    </source>
</reference>
<dbReference type="SMART" id="SM00220">
    <property type="entry name" value="S_TKc"/>
    <property type="match status" value="1"/>
</dbReference>
<feature type="domain" description="Protein kinase" evidence="15">
    <location>
        <begin position="83"/>
        <end position="344"/>
    </location>
</feature>
<dbReference type="GO" id="GO:0004674">
    <property type="term" value="F:protein serine/threonine kinase activity"/>
    <property type="evidence" value="ECO:0007669"/>
    <property type="project" value="UniProtKB-KW"/>
</dbReference>
<feature type="binding site" evidence="12 13">
    <location>
        <position position="115"/>
    </location>
    <ligand>
        <name>ATP</name>
        <dbReference type="ChEBI" id="CHEBI:30616"/>
    </ligand>
</feature>
<dbReference type="PIRSF" id="PIRSF000605">
    <property type="entry name" value="Ribsml_S6_kin_1"/>
    <property type="match status" value="1"/>
</dbReference>
<dbReference type="FunFam" id="3.30.200.20:FF:000587">
    <property type="entry name" value="Non-specific serine/threonine protein kinase"/>
    <property type="match status" value="1"/>
</dbReference>
<keyword evidence="3" id="KW-0597">Phosphoprotein</keyword>
<evidence type="ECO:0000259" key="16">
    <source>
        <dbReference type="PROSITE" id="PS51285"/>
    </source>
</evidence>
<evidence type="ECO:0000256" key="3">
    <source>
        <dbReference type="ARBA" id="ARBA00022553"/>
    </source>
</evidence>
<dbReference type="PANTHER" id="PTHR24351">
    <property type="entry name" value="RIBOSOMAL PROTEIN S6 KINASE"/>
    <property type="match status" value="1"/>
</dbReference>
<comment type="similarity">
    <text evidence="1 10">Belongs to the protein kinase superfamily. AGC Ser/Thr protein kinase family. S6 kinase subfamily.</text>
</comment>
<comment type="catalytic activity">
    <reaction evidence="9 10">
        <text>L-seryl-[protein] + ATP = O-phospho-L-seryl-[protein] + ADP + H(+)</text>
        <dbReference type="Rhea" id="RHEA:17989"/>
        <dbReference type="Rhea" id="RHEA-COMP:9863"/>
        <dbReference type="Rhea" id="RHEA-COMP:11604"/>
        <dbReference type="ChEBI" id="CHEBI:15378"/>
        <dbReference type="ChEBI" id="CHEBI:29999"/>
        <dbReference type="ChEBI" id="CHEBI:30616"/>
        <dbReference type="ChEBI" id="CHEBI:83421"/>
        <dbReference type="ChEBI" id="CHEBI:456216"/>
        <dbReference type="EC" id="2.7.11.1"/>
    </reaction>
</comment>
<evidence type="ECO:0000256" key="13">
    <source>
        <dbReference type="PROSITE-ProRule" id="PRU10141"/>
    </source>
</evidence>
<dbReference type="PROSITE" id="PS51285">
    <property type="entry name" value="AGC_KINASE_CTER"/>
    <property type="match status" value="1"/>
</dbReference>
<dbReference type="CTD" id="9802618"/>
<evidence type="ECO:0000256" key="11">
    <source>
        <dbReference type="PIRSR" id="PIRSR000605-50"/>
    </source>
</evidence>
<dbReference type="GO" id="GO:0002119">
    <property type="term" value="P:nematode larval development"/>
    <property type="evidence" value="ECO:0007669"/>
    <property type="project" value="EnsemblMetazoa"/>
</dbReference>
<gene>
    <name evidence="17" type="ORF">GCK72_010281</name>
</gene>
<dbReference type="KEGG" id="crq:GCK72_010281"/>
<dbReference type="PROSITE" id="PS50011">
    <property type="entry name" value="PROTEIN_KINASE_DOM"/>
    <property type="match status" value="1"/>
</dbReference>
<dbReference type="EMBL" id="WUAV01000003">
    <property type="protein sequence ID" value="KAF1762020.1"/>
    <property type="molecule type" value="Genomic_DNA"/>
</dbReference>
<evidence type="ECO:0000313" key="17">
    <source>
        <dbReference type="EMBL" id="KAF1762020.1"/>
    </source>
</evidence>
<dbReference type="InterPro" id="IPR016238">
    <property type="entry name" value="Ribosomal_S6_kinase"/>
</dbReference>
<proteinExistence type="inferred from homology"/>
<keyword evidence="7 10" id="KW-0067">ATP-binding</keyword>
<evidence type="ECO:0000256" key="14">
    <source>
        <dbReference type="SAM" id="MobiDB-lite"/>
    </source>
</evidence>
<evidence type="ECO:0000256" key="9">
    <source>
        <dbReference type="ARBA" id="ARBA00048679"/>
    </source>
</evidence>
<dbReference type="InterPro" id="IPR017892">
    <property type="entry name" value="Pkinase_C"/>
</dbReference>
<dbReference type="PROSITE" id="PS00108">
    <property type="entry name" value="PROTEIN_KINASE_ST"/>
    <property type="match status" value="1"/>
</dbReference>
<evidence type="ECO:0000256" key="8">
    <source>
        <dbReference type="ARBA" id="ARBA00047899"/>
    </source>
</evidence>
<comment type="catalytic activity">
    <reaction evidence="8 10">
        <text>L-threonyl-[protein] + ATP = O-phospho-L-threonyl-[protein] + ADP + H(+)</text>
        <dbReference type="Rhea" id="RHEA:46608"/>
        <dbReference type="Rhea" id="RHEA-COMP:11060"/>
        <dbReference type="Rhea" id="RHEA-COMP:11605"/>
        <dbReference type="ChEBI" id="CHEBI:15378"/>
        <dbReference type="ChEBI" id="CHEBI:30013"/>
        <dbReference type="ChEBI" id="CHEBI:30616"/>
        <dbReference type="ChEBI" id="CHEBI:61977"/>
        <dbReference type="ChEBI" id="CHEBI:456216"/>
        <dbReference type="EC" id="2.7.11.1"/>
    </reaction>
</comment>